<dbReference type="GO" id="GO:0000110">
    <property type="term" value="C:nucleotide-excision repair factor 1 complex"/>
    <property type="evidence" value="ECO:0007669"/>
    <property type="project" value="TreeGrafter"/>
</dbReference>
<evidence type="ECO:0000256" key="2">
    <source>
        <dbReference type="ARBA" id="ARBA00022801"/>
    </source>
</evidence>
<protein>
    <submittedName>
        <fullName evidence="6">ERCC4 domain-containing protein</fullName>
    </submittedName>
</protein>
<evidence type="ECO:0000256" key="3">
    <source>
        <dbReference type="ARBA" id="ARBA00023204"/>
    </source>
</evidence>
<organism evidence="5 6">
    <name type="scientific">Syphacia muris</name>
    <dbReference type="NCBI Taxonomy" id="451379"/>
    <lineage>
        <taxon>Eukaryota</taxon>
        <taxon>Metazoa</taxon>
        <taxon>Ecdysozoa</taxon>
        <taxon>Nematoda</taxon>
        <taxon>Chromadorea</taxon>
        <taxon>Rhabditida</taxon>
        <taxon>Spirurina</taxon>
        <taxon>Oxyuridomorpha</taxon>
        <taxon>Oxyuroidea</taxon>
        <taxon>Oxyuridae</taxon>
        <taxon>Syphacia</taxon>
    </lineage>
</organism>
<feature type="compositionally biased region" description="Acidic residues" evidence="4">
    <location>
        <begin position="12"/>
        <end position="35"/>
    </location>
</feature>
<reference evidence="6" key="1">
    <citation type="submission" date="2017-02" db="UniProtKB">
        <authorList>
            <consortium name="WormBaseParasite"/>
        </authorList>
    </citation>
    <scope>IDENTIFICATION</scope>
</reference>
<dbReference type="GO" id="GO:0000712">
    <property type="term" value="P:resolution of meiotic recombination intermediates"/>
    <property type="evidence" value="ECO:0007669"/>
    <property type="project" value="TreeGrafter"/>
</dbReference>
<dbReference type="Proteomes" id="UP000046393">
    <property type="component" value="Unplaced"/>
</dbReference>
<keyword evidence="2" id="KW-0378">Hydrolase</keyword>
<sequence length="539" mass="61731">MSSSKEIKCEIFSDDEGNGDEGSDDDIDNEEGDDDDDGRIELLEFERNVMLDTFTDDVLFVLAKGLALERLILHHLHLYSDQNLLIFVINTTQYDEVFFLSKLKNAKCPPKIITSDIGIKERENLYLEGGVQFITSRILMVDLLQDRVPVKNVAGIIVHRAHQLLTGFQESFILRLYREKKSDGFVKAFTDNVGVLNSMGVLQRLVNRLYVRRVRLLPRFDVDVKRILDLCSPTLIELYSDLPLPMRRIQSALMDIIRTCLKELKQSVNIEVSSEEEVVNSSTGLVPTSLEIQLKTKQLLLTEKQQRLLFDLRQLRHLLFEAEELDPIALFKSLTSLRSDKDQVSKNSGWLFTQTASKLFAESESICKLRKKEEFVILVPPKWSSLKKVLQEIHETIEHRRQSKINVAPVLLIASSPDVCTQLKDLIKYGPNLLKWIKFREVMTLLSINKCSPEPQQEPLWDPTQIVLFASSLDGEKRSDVFNSVKIAQKAVAQKGKKRRKAMENELKRKKVSEKSGSQTSLIQFGIVHYTKSRMVSNI</sequence>
<keyword evidence="3" id="KW-0234">DNA repair</keyword>
<feature type="region of interest" description="Disordered" evidence="4">
    <location>
        <begin position="1"/>
        <end position="35"/>
    </location>
</feature>
<evidence type="ECO:0000313" key="6">
    <source>
        <dbReference type="WBParaSite" id="SMUV_0000753301-mRNA-1"/>
    </source>
</evidence>
<evidence type="ECO:0000313" key="5">
    <source>
        <dbReference type="Proteomes" id="UP000046393"/>
    </source>
</evidence>
<keyword evidence="5" id="KW-1185">Reference proteome</keyword>
<name>A0A0N5ARY7_9BILA</name>
<dbReference type="STRING" id="451379.A0A0N5ARY7"/>
<accession>A0A0N5ARY7</accession>
<dbReference type="PANTHER" id="PTHR10150">
    <property type="entry name" value="DNA REPAIR ENDONUCLEASE XPF"/>
    <property type="match status" value="1"/>
</dbReference>
<dbReference type="InterPro" id="IPR018247">
    <property type="entry name" value="EF_Hand_1_Ca_BS"/>
</dbReference>
<evidence type="ECO:0000256" key="1">
    <source>
        <dbReference type="ARBA" id="ARBA00022763"/>
    </source>
</evidence>
<dbReference type="GO" id="GO:0000014">
    <property type="term" value="F:single-stranded DNA endodeoxyribonuclease activity"/>
    <property type="evidence" value="ECO:0007669"/>
    <property type="project" value="TreeGrafter"/>
</dbReference>
<dbReference type="AlphaFoldDB" id="A0A0N5ARY7"/>
<feature type="compositionally biased region" description="Basic and acidic residues" evidence="4">
    <location>
        <begin position="1"/>
        <end position="11"/>
    </location>
</feature>
<dbReference type="PANTHER" id="PTHR10150:SF0">
    <property type="entry name" value="DNA REPAIR ENDONUCLEASE XPF"/>
    <property type="match status" value="1"/>
</dbReference>
<dbReference type="GO" id="GO:1901255">
    <property type="term" value="P:nucleotide-excision repair involved in interstrand cross-link repair"/>
    <property type="evidence" value="ECO:0007669"/>
    <property type="project" value="TreeGrafter"/>
</dbReference>
<dbReference type="PROSITE" id="PS00018">
    <property type="entry name" value="EF_HAND_1"/>
    <property type="match status" value="1"/>
</dbReference>
<evidence type="ECO:0000256" key="4">
    <source>
        <dbReference type="SAM" id="MobiDB-lite"/>
    </source>
</evidence>
<dbReference type="GO" id="GO:0003684">
    <property type="term" value="F:damaged DNA binding"/>
    <property type="evidence" value="ECO:0007669"/>
    <property type="project" value="TreeGrafter"/>
</dbReference>
<dbReference type="WBParaSite" id="SMUV_0000753301-mRNA-1">
    <property type="protein sequence ID" value="SMUV_0000753301-mRNA-1"/>
    <property type="gene ID" value="SMUV_0000753301"/>
</dbReference>
<dbReference type="GO" id="GO:0003697">
    <property type="term" value="F:single-stranded DNA binding"/>
    <property type="evidence" value="ECO:0007669"/>
    <property type="project" value="TreeGrafter"/>
</dbReference>
<keyword evidence="1" id="KW-0227">DNA damage</keyword>
<proteinExistence type="predicted"/>
<dbReference type="GO" id="GO:0000724">
    <property type="term" value="P:double-strand break repair via homologous recombination"/>
    <property type="evidence" value="ECO:0007669"/>
    <property type="project" value="TreeGrafter"/>
</dbReference>